<evidence type="ECO:0000313" key="1">
    <source>
        <dbReference type="EMBL" id="QHT25820.1"/>
    </source>
</evidence>
<name>A0A6C0EB66_9ZZZZ</name>
<sequence length="117" mass="14065">MESYYKIGRRKDIFLGDDEYEILTNIKYTGEQIMKMDVADVWYIYKIYVPLIDGKPCQTHKFLLYDDSFPMVGSEYIGFASLDRMRMSNELEPIDIEIIRKFHRCSQKRKRDDIEDD</sequence>
<accession>A0A6C0EB66</accession>
<dbReference type="EMBL" id="MN739775">
    <property type="protein sequence ID" value="QHT25820.1"/>
    <property type="molecule type" value="Genomic_DNA"/>
</dbReference>
<protein>
    <submittedName>
        <fullName evidence="1">Uncharacterized protein</fullName>
    </submittedName>
</protein>
<dbReference type="AlphaFoldDB" id="A0A6C0EB66"/>
<reference evidence="1" key="1">
    <citation type="journal article" date="2020" name="Nature">
        <title>Giant virus diversity and host interactions through global metagenomics.</title>
        <authorList>
            <person name="Schulz F."/>
            <person name="Roux S."/>
            <person name="Paez-Espino D."/>
            <person name="Jungbluth S."/>
            <person name="Walsh D.A."/>
            <person name="Denef V.J."/>
            <person name="McMahon K.D."/>
            <person name="Konstantinidis K.T."/>
            <person name="Eloe-Fadrosh E.A."/>
            <person name="Kyrpides N.C."/>
            <person name="Woyke T."/>
        </authorList>
    </citation>
    <scope>NUCLEOTIDE SEQUENCE</scope>
    <source>
        <strain evidence="1">GVMAG-M-3300023179-27</strain>
    </source>
</reference>
<proteinExistence type="predicted"/>
<organism evidence="1">
    <name type="scientific">viral metagenome</name>
    <dbReference type="NCBI Taxonomy" id="1070528"/>
    <lineage>
        <taxon>unclassified sequences</taxon>
        <taxon>metagenomes</taxon>
        <taxon>organismal metagenomes</taxon>
    </lineage>
</organism>